<dbReference type="PANTHER" id="PTHR43071">
    <property type="entry name" value="2-AMINO-4-HYDROXY-6-HYDROXYMETHYLDIHYDROPTERIDINE PYROPHOSPHOKINASE"/>
    <property type="match status" value="1"/>
</dbReference>
<accession>A0A1C4EPG4</accession>
<evidence type="ECO:0000256" key="12">
    <source>
        <dbReference type="ARBA" id="ARBA00033413"/>
    </source>
</evidence>
<dbReference type="GO" id="GO:0005524">
    <property type="term" value="F:ATP binding"/>
    <property type="evidence" value="ECO:0007669"/>
    <property type="project" value="UniProtKB-KW"/>
</dbReference>
<evidence type="ECO:0000256" key="2">
    <source>
        <dbReference type="ARBA" id="ARBA00005810"/>
    </source>
</evidence>
<keyword evidence="8" id="KW-0067">ATP-binding</keyword>
<dbReference type="PROSITE" id="PS00794">
    <property type="entry name" value="HPPK"/>
    <property type="match status" value="1"/>
</dbReference>
<keyword evidence="15" id="KW-1185">Reference proteome</keyword>
<evidence type="ECO:0000259" key="13">
    <source>
        <dbReference type="PROSITE" id="PS00794"/>
    </source>
</evidence>
<evidence type="ECO:0000256" key="1">
    <source>
        <dbReference type="ARBA" id="ARBA00005051"/>
    </source>
</evidence>
<dbReference type="GO" id="GO:0016301">
    <property type="term" value="F:kinase activity"/>
    <property type="evidence" value="ECO:0007669"/>
    <property type="project" value="UniProtKB-KW"/>
</dbReference>
<dbReference type="OrthoDB" id="9808041at2"/>
<comment type="similarity">
    <text evidence="2">Belongs to the HPPK family.</text>
</comment>
<dbReference type="SUPFAM" id="SSF55083">
    <property type="entry name" value="6-hydroxymethyl-7,8-dihydropterin pyrophosphokinase, HPPK"/>
    <property type="match status" value="1"/>
</dbReference>
<evidence type="ECO:0000256" key="3">
    <source>
        <dbReference type="ARBA" id="ARBA00013253"/>
    </source>
</evidence>
<keyword evidence="9" id="KW-0289">Folate biosynthesis</keyword>
<keyword evidence="6" id="KW-0547">Nucleotide-binding</keyword>
<organism evidence="14 15">
    <name type="scientific">Chitinophaga costaii</name>
    <dbReference type="NCBI Taxonomy" id="1335309"/>
    <lineage>
        <taxon>Bacteria</taxon>
        <taxon>Pseudomonadati</taxon>
        <taxon>Bacteroidota</taxon>
        <taxon>Chitinophagia</taxon>
        <taxon>Chitinophagales</taxon>
        <taxon>Chitinophagaceae</taxon>
        <taxon>Chitinophaga</taxon>
    </lineage>
</organism>
<evidence type="ECO:0000256" key="8">
    <source>
        <dbReference type="ARBA" id="ARBA00022840"/>
    </source>
</evidence>
<dbReference type="GO" id="GO:0046654">
    <property type="term" value="P:tetrahydrofolate biosynthetic process"/>
    <property type="evidence" value="ECO:0007669"/>
    <property type="project" value="UniProtKB-UniPathway"/>
</dbReference>
<evidence type="ECO:0000256" key="5">
    <source>
        <dbReference type="ARBA" id="ARBA00022679"/>
    </source>
</evidence>
<protein>
    <recommendedName>
        <fullName evidence="4">2-amino-4-hydroxy-6-hydroxymethyldihydropteridine pyrophosphokinase</fullName>
        <ecNumber evidence="3">2.7.6.3</ecNumber>
    </recommendedName>
    <alternativeName>
        <fullName evidence="11">6-hydroxymethyl-7,8-dihydropterin pyrophosphokinase</fullName>
    </alternativeName>
    <alternativeName>
        <fullName evidence="12">7,8-dihydro-6-hydroxymethylpterin-pyrophosphokinase</fullName>
    </alternativeName>
</protein>
<evidence type="ECO:0000256" key="9">
    <source>
        <dbReference type="ARBA" id="ARBA00022909"/>
    </source>
</evidence>
<proteinExistence type="inferred from homology"/>
<dbReference type="CDD" id="cd00483">
    <property type="entry name" value="HPPK"/>
    <property type="match status" value="1"/>
</dbReference>
<evidence type="ECO:0000256" key="10">
    <source>
        <dbReference type="ARBA" id="ARBA00029409"/>
    </source>
</evidence>
<comment type="pathway">
    <text evidence="1">Cofactor biosynthesis; tetrahydrofolate biosynthesis; 2-amino-4-hydroxy-6-hydroxymethyl-7,8-dihydropteridine diphosphate from 7,8-dihydroneopterin triphosphate: step 4/4.</text>
</comment>
<name>A0A1C4EPG4_9BACT</name>
<keyword evidence="5" id="KW-0808">Transferase</keyword>
<dbReference type="Proteomes" id="UP000242818">
    <property type="component" value="Unassembled WGS sequence"/>
</dbReference>
<dbReference type="EC" id="2.7.6.3" evidence="3"/>
<dbReference type="RefSeq" id="WP_089713053.1">
    <property type="nucleotide sequence ID" value="NZ_FMAR01000009.1"/>
</dbReference>
<dbReference type="UniPathway" id="UPA00077">
    <property type="reaction ID" value="UER00155"/>
</dbReference>
<dbReference type="InterPro" id="IPR035907">
    <property type="entry name" value="Hppk_sf"/>
</dbReference>
<gene>
    <name evidence="14" type="ORF">GA0116948_10985</name>
</gene>
<comment type="function">
    <text evidence="10">Catalyzes the transfer of pyrophosphate from adenosine triphosphate (ATP) to 6-hydroxymethyl-7,8-dihydropterin, an enzymatic step in folate biosynthesis pathway.</text>
</comment>
<dbReference type="Gene3D" id="3.30.70.560">
    <property type="entry name" value="7,8-Dihydro-6-hydroxymethylpterin-pyrophosphokinase HPPK"/>
    <property type="match status" value="1"/>
</dbReference>
<evidence type="ECO:0000256" key="4">
    <source>
        <dbReference type="ARBA" id="ARBA00016218"/>
    </source>
</evidence>
<dbReference type="InterPro" id="IPR000550">
    <property type="entry name" value="Hppk"/>
</dbReference>
<dbReference type="NCBIfam" id="TIGR01498">
    <property type="entry name" value="folK"/>
    <property type="match status" value="1"/>
</dbReference>
<dbReference type="PANTHER" id="PTHR43071:SF1">
    <property type="entry name" value="2-AMINO-4-HYDROXY-6-HYDROXYMETHYLDIHYDROPTERIDINE PYROPHOSPHOKINASE"/>
    <property type="match status" value="1"/>
</dbReference>
<dbReference type="STRING" id="1335309.GA0116948_10985"/>
<evidence type="ECO:0000256" key="7">
    <source>
        <dbReference type="ARBA" id="ARBA00022777"/>
    </source>
</evidence>
<dbReference type="AlphaFoldDB" id="A0A1C4EPG4"/>
<dbReference type="GO" id="GO:0003848">
    <property type="term" value="F:2-amino-4-hydroxy-6-hydroxymethyldihydropteridine diphosphokinase activity"/>
    <property type="evidence" value="ECO:0007669"/>
    <property type="project" value="UniProtKB-EC"/>
</dbReference>
<evidence type="ECO:0000313" key="15">
    <source>
        <dbReference type="Proteomes" id="UP000242818"/>
    </source>
</evidence>
<feature type="domain" description="7,8-dihydro-6-hydroxymethylpterin-pyrophosphokinase" evidence="13">
    <location>
        <begin position="87"/>
        <end position="98"/>
    </location>
</feature>
<evidence type="ECO:0000256" key="6">
    <source>
        <dbReference type="ARBA" id="ARBA00022741"/>
    </source>
</evidence>
<reference evidence="14 15" key="1">
    <citation type="submission" date="2016-08" db="EMBL/GenBank/DDBJ databases">
        <authorList>
            <person name="Seilhamer J.J."/>
        </authorList>
    </citation>
    <scope>NUCLEOTIDE SEQUENCE [LARGE SCALE GENOMIC DNA]</scope>
    <source>
        <strain evidence="14 15">A37T2</strain>
    </source>
</reference>
<keyword evidence="7 14" id="KW-0418">Kinase</keyword>
<dbReference type="Pfam" id="PF01288">
    <property type="entry name" value="HPPK"/>
    <property type="match status" value="1"/>
</dbReference>
<sequence length="166" mass="18580">MNHSILVIGGNLGPRRQHLQEAIALIQAEAGPVRSLSSLYETAPWGKVQQPGYLNQALLIDTPLDAETLLHKLLDIEHRIGRIRREKWGARVIDIDIIFYNDAIMALPHLKVPHPQMQHRNFVLVPVAEIAPNWVHPLLHKTVAELLAATTDDLPVTKVEYPADAV</sequence>
<evidence type="ECO:0000256" key="11">
    <source>
        <dbReference type="ARBA" id="ARBA00029766"/>
    </source>
</evidence>
<evidence type="ECO:0000313" key="14">
    <source>
        <dbReference type="EMBL" id="SCC45402.1"/>
    </source>
</evidence>
<dbReference type="GO" id="GO:0046656">
    <property type="term" value="P:folic acid biosynthetic process"/>
    <property type="evidence" value="ECO:0007669"/>
    <property type="project" value="UniProtKB-KW"/>
</dbReference>
<dbReference type="EMBL" id="FMAR01000009">
    <property type="protein sequence ID" value="SCC45402.1"/>
    <property type="molecule type" value="Genomic_DNA"/>
</dbReference>